<feature type="transmembrane region" description="Helical" evidence="8">
    <location>
        <begin position="67"/>
        <end position="86"/>
    </location>
</feature>
<feature type="transmembrane region" description="Helical" evidence="8">
    <location>
        <begin position="362"/>
        <end position="383"/>
    </location>
</feature>
<feature type="transmembrane region" description="Helical" evidence="8">
    <location>
        <begin position="301"/>
        <end position="319"/>
    </location>
</feature>
<keyword evidence="6 8" id="KW-1133">Transmembrane helix</keyword>
<evidence type="ECO:0000313" key="11">
    <source>
        <dbReference type="Proteomes" id="UP000287910"/>
    </source>
</evidence>
<dbReference type="PANTHER" id="PTHR23502">
    <property type="entry name" value="MAJOR FACILITATOR SUPERFAMILY"/>
    <property type="match status" value="1"/>
</dbReference>
<evidence type="ECO:0000256" key="7">
    <source>
        <dbReference type="ARBA" id="ARBA00023136"/>
    </source>
</evidence>
<dbReference type="PROSITE" id="PS50850">
    <property type="entry name" value="MFS"/>
    <property type="match status" value="1"/>
</dbReference>
<dbReference type="GO" id="GO:0005886">
    <property type="term" value="C:plasma membrane"/>
    <property type="evidence" value="ECO:0007669"/>
    <property type="project" value="UniProtKB-SubCell"/>
</dbReference>
<keyword evidence="7 8" id="KW-0472">Membrane</keyword>
<comment type="similarity">
    <text evidence="2 8">Belongs to the major facilitator superfamily. Bcr/CmlA family.</text>
</comment>
<dbReference type="InterPro" id="IPR036259">
    <property type="entry name" value="MFS_trans_sf"/>
</dbReference>
<feature type="transmembrane region" description="Helical" evidence="8">
    <location>
        <begin position="186"/>
        <end position="205"/>
    </location>
</feature>
<feature type="transmembrane region" description="Helical" evidence="8">
    <location>
        <begin position="325"/>
        <end position="350"/>
    </location>
</feature>
<dbReference type="InterPro" id="IPR011701">
    <property type="entry name" value="MFS"/>
</dbReference>
<keyword evidence="3 8" id="KW-0813">Transport</keyword>
<feature type="transmembrane region" description="Helical" evidence="8">
    <location>
        <begin position="389"/>
        <end position="408"/>
    </location>
</feature>
<feature type="transmembrane region" description="Helical" evidence="8">
    <location>
        <begin position="98"/>
        <end position="117"/>
    </location>
</feature>
<dbReference type="EMBL" id="RYYR01000016">
    <property type="protein sequence ID" value="RUL51276.1"/>
    <property type="molecule type" value="Genomic_DNA"/>
</dbReference>
<dbReference type="Gene3D" id="1.20.1720.10">
    <property type="entry name" value="Multidrug resistance protein D"/>
    <property type="match status" value="1"/>
</dbReference>
<reference evidence="10 11" key="1">
    <citation type="submission" date="2018-12" db="EMBL/GenBank/DDBJ databases">
        <title>Lysinibacillus antri sp. nov., isolated from a cave soil.</title>
        <authorList>
            <person name="Narsing Rao M.P."/>
            <person name="Zhang H."/>
            <person name="Dong Z.-Y."/>
            <person name="Niu X.-K."/>
            <person name="Zhang K."/>
            <person name="Fang B.-Z."/>
            <person name="Kang Y.-Q."/>
            <person name="Xiao M."/>
            <person name="Li W.-J."/>
        </authorList>
    </citation>
    <scope>NUCLEOTIDE SEQUENCE [LARGE SCALE GENOMIC DNA]</scope>
    <source>
        <strain evidence="10 11">SYSU K30002</strain>
    </source>
</reference>
<keyword evidence="4 8" id="KW-1003">Cell membrane</keyword>
<evidence type="ECO:0000313" key="10">
    <source>
        <dbReference type="EMBL" id="RUL51276.1"/>
    </source>
</evidence>
<dbReference type="AlphaFoldDB" id="A0A3S0P553"/>
<evidence type="ECO:0000256" key="6">
    <source>
        <dbReference type="ARBA" id="ARBA00022989"/>
    </source>
</evidence>
<dbReference type="InterPro" id="IPR004812">
    <property type="entry name" value="Efflux_drug-R_Bcr/CmlA"/>
</dbReference>
<feature type="transmembrane region" description="Helical" evidence="8">
    <location>
        <begin position="234"/>
        <end position="259"/>
    </location>
</feature>
<evidence type="ECO:0000256" key="1">
    <source>
        <dbReference type="ARBA" id="ARBA00004651"/>
    </source>
</evidence>
<dbReference type="Proteomes" id="UP000287910">
    <property type="component" value="Unassembled WGS sequence"/>
</dbReference>
<feature type="transmembrane region" description="Helical" evidence="8">
    <location>
        <begin position="271"/>
        <end position="289"/>
    </location>
</feature>
<evidence type="ECO:0000256" key="3">
    <source>
        <dbReference type="ARBA" id="ARBA00022448"/>
    </source>
</evidence>
<evidence type="ECO:0000256" key="8">
    <source>
        <dbReference type="RuleBase" id="RU365088"/>
    </source>
</evidence>
<protein>
    <recommendedName>
        <fullName evidence="8">Bcr/CflA family efflux transporter</fullName>
    </recommendedName>
</protein>
<comment type="caution">
    <text evidence="10">The sequence shown here is derived from an EMBL/GenBank/DDBJ whole genome shotgun (WGS) entry which is preliminary data.</text>
</comment>
<dbReference type="Pfam" id="PF07690">
    <property type="entry name" value="MFS_1"/>
    <property type="match status" value="1"/>
</dbReference>
<dbReference type="GO" id="GO:0042910">
    <property type="term" value="F:xenobiotic transmembrane transporter activity"/>
    <property type="evidence" value="ECO:0007669"/>
    <property type="project" value="InterPro"/>
</dbReference>
<accession>A0A3S0P553</accession>
<dbReference type="SUPFAM" id="SSF103473">
    <property type="entry name" value="MFS general substrate transporter"/>
    <property type="match status" value="1"/>
</dbReference>
<keyword evidence="5 8" id="KW-0812">Transmembrane</keyword>
<feature type="transmembrane region" description="Helical" evidence="8">
    <location>
        <begin position="156"/>
        <end position="180"/>
    </location>
</feature>
<dbReference type="InterPro" id="IPR020846">
    <property type="entry name" value="MFS_dom"/>
</dbReference>
<dbReference type="GO" id="GO:1990961">
    <property type="term" value="P:xenobiotic detoxification by transmembrane export across the plasma membrane"/>
    <property type="evidence" value="ECO:0007669"/>
    <property type="project" value="InterPro"/>
</dbReference>
<comment type="subcellular location">
    <subcellularLocation>
        <location evidence="1 8">Cell membrane</location>
        <topology evidence="1 8">Multi-pass membrane protein</topology>
    </subcellularLocation>
</comment>
<evidence type="ECO:0000259" key="9">
    <source>
        <dbReference type="PROSITE" id="PS50850"/>
    </source>
</evidence>
<evidence type="ECO:0000256" key="4">
    <source>
        <dbReference type="ARBA" id="ARBA00022475"/>
    </source>
</evidence>
<keyword evidence="11" id="KW-1185">Reference proteome</keyword>
<dbReference type="NCBIfam" id="TIGR00710">
    <property type="entry name" value="efflux_Bcr_CflA"/>
    <property type="match status" value="1"/>
</dbReference>
<proteinExistence type="inferred from homology"/>
<evidence type="ECO:0000256" key="5">
    <source>
        <dbReference type="ARBA" id="ARBA00022692"/>
    </source>
</evidence>
<feature type="transmembrane region" description="Helical" evidence="8">
    <location>
        <begin position="30"/>
        <end position="47"/>
    </location>
</feature>
<organism evidence="10 11">
    <name type="scientific">Lysinibacillus antri</name>
    <dbReference type="NCBI Taxonomy" id="2498145"/>
    <lineage>
        <taxon>Bacteria</taxon>
        <taxon>Bacillati</taxon>
        <taxon>Bacillota</taxon>
        <taxon>Bacilli</taxon>
        <taxon>Bacillales</taxon>
        <taxon>Bacillaceae</taxon>
        <taxon>Lysinibacillus</taxon>
    </lineage>
</organism>
<feature type="domain" description="Major facilitator superfamily (MFS) profile" evidence="9">
    <location>
        <begin position="32"/>
        <end position="412"/>
    </location>
</feature>
<evidence type="ECO:0000256" key="2">
    <source>
        <dbReference type="ARBA" id="ARBA00006236"/>
    </source>
</evidence>
<feature type="transmembrane region" description="Helical" evidence="8">
    <location>
        <begin position="123"/>
        <end position="144"/>
    </location>
</feature>
<gene>
    <name evidence="10" type="ORF">EK386_12375</name>
</gene>
<dbReference type="CDD" id="cd17320">
    <property type="entry name" value="MFS_MdfA_MDR_like"/>
    <property type="match status" value="1"/>
</dbReference>
<sequence length="418" mass="45165">MRSGKSDCEGRGCSLVSTSIVVEKESVKKTGLIMLLTILSMAAPLSTDMYLPAIPTMTEVFNTNASILNFTLVGFFFFFGIGMLLFGPLSDKYGRKKILLTGLFIYAVSSGLCALSISIWQLIIFRILEALGAGSMVAVSTALVKDLFEGRNRRVILATIQSLSMLAPILAPIIGAFVIQYSSWRASFWILAAIGACCFIATLFMKEALPPEERYQGKVLGSLGRLLEVGKNKVFVSLLLIVALQSAVFMAYIAVSSYIYIDYFNLSETAYSMYFAINAAVLIVGPILSIKLGDKFPISKIYTTGFSLCLVSGIAVVSFGKLAPIALLLSFIPFSLISSIIRPISINTLLSQQQSDNGSAASLINFGFTLLGSIGMVIGTLPWSNFVTGLGILTIISSVLSLCGWMLFRKSNFEIKGI</sequence>
<dbReference type="PANTHER" id="PTHR23502:SF132">
    <property type="entry name" value="POLYAMINE TRANSPORTER 2-RELATED"/>
    <property type="match status" value="1"/>
</dbReference>
<name>A0A3S0P553_9BACI</name>